<proteinExistence type="inferred from homology"/>
<dbReference type="AlphaFoldDB" id="A0A848H106"/>
<keyword evidence="4" id="KW-1185">Reference proteome</keyword>
<feature type="domain" description="UspA" evidence="2">
    <location>
        <begin position="2"/>
        <end position="140"/>
    </location>
</feature>
<dbReference type="InterPro" id="IPR006015">
    <property type="entry name" value="Universal_stress_UspA"/>
</dbReference>
<evidence type="ECO:0000256" key="1">
    <source>
        <dbReference type="ARBA" id="ARBA00008791"/>
    </source>
</evidence>
<gene>
    <name evidence="3" type="ORF">HHL11_01595</name>
</gene>
<name>A0A848H106_9BURK</name>
<comment type="caution">
    <text evidence="3">The sequence shown here is derived from an EMBL/GenBank/DDBJ whole genome shotgun (WGS) entry which is preliminary data.</text>
</comment>
<sequence length="140" mass="14973">MKILLAVDGSDYTRKMLEYVVANRSLFDASHSYTLFHAQPPLPPHARSALGTTAVQAYHEEEAQRVLQPALATLKAQDLEAQGSWKMGSAGDAIAAAAREGGYDMIIMGSHGHKSLAQLVMGSVSTQVLAQCGVPVLLIR</sequence>
<comment type="similarity">
    <text evidence="1">Belongs to the universal stress protein A family.</text>
</comment>
<evidence type="ECO:0000313" key="3">
    <source>
        <dbReference type="EMBL" id="NML42423.1"/>
    </source>
</evidence>
<reference evidence="3 4" key="1">
    <citation type="submission" date="2020-04" db="EMBL/GenBank/DDBJ databases">
        <title>Ramlibacter sp. G-1-2-2 isolated from soil.</title>
        <authorList>
            <person name="Dahal R.H."/>
        </authorList>
    </citation>
    <scope>NUCLEOTIDE SEQUENCE [LARGE SCALE GENOMIC DNA]</scope>
    <source>
        <strain evidence="3 4">G-1-2-2</strain>
    </source>
</reference>
<protein>
    <submittedName>
        <fullName evidence="3">Universal stress protein</fullName>
    </submittedName>
</protein>
<dbReference type="CDD" id="cd00293">
    <property type="entry name" value="USP-like"/>
    <property type="match status" value="1"/>
</dbReference>
<dbReference type="RefSeq" id="WP_169416633.1">
    <property type="nucleotide sequence ID" value="NZ_JABBFX010000001.1"/>
</dbReference>
<dbReference type="PANTHER" id="PTHR31964:SF113">
    <property type="entry name" value="USPA DOMAIN-CONTAINING PROTEIN"/>
    <property type="match status" value="1"/>
</dbReference>
<dbReference type="SUPFAM" id="SSF52402">
    <property type="entry name" value="Adenine nucleotide alpha hydrolases-like"/>
    <property type="match status" value="1"/>
</dbReference>
<dbReference type="PANTHER" id="PTHR31964">
    <property type="entry name" value="ADENINE NUCLEOTIDE ALPHA HYDROLASES-LIKE SUPERFAMILY PROTEIN"/>
    <property type="match status" value="1"/>
</dbReference>
<dbReference type="InterPro" id="IPR006016">
    <property type="entry name" value="UspA"/>
</dbReference>
<dbReference type="EMBL" id="JABBFX010000001">
    <property type="protein sequence ID" value="NML42423.1"/>
    <property type="molecule type" value="Genomic_DNA"/>
</dbReference>
<dbReference type="Proteomes" id="UP000541185">
    <property type="component" value="Unassembled WGS sequence"/>
</dbReference>
<evidence type="ECO:0000259" key="2">
    <source>
        <dbReference type="Pfam" id="PF00582"/>
    </source>
</evidence>
<dbReference type="PRINTS" id="PR01438">
    <property type="entry name" value="UNVRSLSTRESS"/>
</dbReference>
<organism evidence="3 4">
    <name type="scientific">Ramlibacter agri</name>
    <dbReference type="NCBI Taxonomy" id="2728837"/>
    <lineage>
        <taxon>Bacteria</taxon>
        <taxon>Pseudomonadati</taxon>
        <taxon>Pseudomonadota</taxon>
        <taxon>Betaproteobacteria</taxon>
        <taxon>Burkholderiales</taxon>
        <taxon>Comamonadaceae</taxon>
        <taxon>Ramlibacter</taxon>
    </lineage>
</organism>
<dbReference type="Pfam" id="PF00582">
    <property type="entry name" value="Usp"/>
    <property type="match status" value="1"/>
</dbReference>
<dbReference type="InterPro" id="IPR014729">
    <property type="entry name" value="Rossmann-like_a/b/a_fold"/>
</dbReference>
<evidence type="ECO:0000313" key="4">
    <source>
        <dbReference type="Proteomes" id="UP000541185"/>
    </source>
</evidence>
<dbReference type="Gene3D" id="3.40.50.620">
    <property type="entry name" value="HUPs"/>
    <property type="match status" value="1"/>
</dbReference>
<accession>A0A848H106</accession>